<dbReference type="RefSeq" id="WP_136429171.1">
    <property type="nucleotide sequence ID" value="NZ_SSSM01000006.1"/>
</dbReference>
<feature type="domain" description="MobA-like NTP transferase" evidence="1">
    <location>
        <begin position="5"/>
        <end position="185"/>
    </location>
</feature>
<keyword evidence="2" id="KW-0808">Transferase</keyword>
<sequence>MSIAGLVLAAGAGSRYGGPKVLARDGDGTPWIARAVTALRHGGCSAVLVAIGADRDAARELLSDIVGVDRIVDVDGWTDGLSASIIAGLAALQDDAEVDSVVFVPVDVPSLSAAMVRRVIDEARSPNVRESGADSRTFRLLSASLAQAMFDGRPGHPVLIGRDHWAPLRASVSGDSGARAYLVAHGVDEIDCSDLGSGEDTDTRRP</sequence>
<keyword evidence="3" id="KW-1185">Reference proteome</keyword>
<protein>
    <submittedName>
        <fullName evidence="2">Nucleotidyltransferase family protein</fullName>
    </submittedName>
</protein>
<dbReference type="CDD" id="cd04182">
    <property type="entry name" value="GT_2_like_f"/>
    <property type="match status" value="1"/>
</dbReference>
<evidence type="ECO:0000313" key="2">
    <source>
        <dbReference type="EMBL" id="THG28719.1"/>
    </source>
</evidence>
<proteinExistence type="predicted"/>
<dbReference type="OrthoDB" id="4427994at2"/>
<dbReference type="GO" id="GO:0016779">
    <property type="term" value="F:nucleotidyltransferase activity"/>
    <property type="evidence" value="ECO:0007669"/>
    <property type="project" value="UniProtKB-ARBA"/>
</dbReference>
<dbReference type="Pfam" id="PF12804">
    <property type="entry name" value="NTP_transf_3"/>
    <property type="match status" value="1"/>
</dbReference>
<dbReference type="EMBL" id="SSSM01000006">
    <property type="protein sequence ID" value="THG28719.1"/>
    <property type="molecule type" value="Genomic_DNA"/>
</dbReference>
<evidence type="ECO:0000313" key="3">
    <source>
        <dbReference type="Proteomes" id="UP000309133"/>
    </source>
</evidence>
<dbReference type="SUPFAM" id="SSF53448">
    <property type="entry name" value="Nucleotide-diphospho-sugar transferases"/>
    <property type="match status" value="1"/>
</dbReference>
<gene>
    <name evidence="2" type="ORF">E6C64_18240</name>
</gene>
<name>A0A4S4FEW6_9MICO</name>
<dbReference type="InterPro" id="IPR025877">
    <property type="entry name" value="MobA-like_NTP_Trfase"/>
</dbReference>
<dbReference type="PANTHER" id="PTHR43777">
    <property type="entry name" value="MOLYBDENUM COFACTOR CYTIDYLYLTRANSFERASE"/>
    <property type="match status" value="1"/>
</dbReference>
<organism evidence="2 3">
    <name type="scientific">Naasia lichenicola</name>
    <dbReference type="NCBI Taxonomy" id="2565933"/>
    <lineage>
        <taxon>Bacteria</taxon>
        <taxon>Bacillati</taxon>
        <taxon>Actinomycetota</taxon>
        <taxon>Actinomycetes</taxon>
        <taxon>Micrococcales</taxon>
        <taxon>Microbacteriaceae</taxon>
        <taxon>Naasia</taxon>
    </lineage>
</organism>
<accession>A0A4S4FEW6</accession>
<comment type="caution">
    <text evidence="2">The sequence shown here is derived from an EMBL/GenBank/DDBJ whole genome shotgun (WGS) entry which is preliminary data.</text>
</comment>
<evidence type="ECO:0000259" key="1">
    <source>
        <dbReference type="Pfam" id="PF12804"/>
    </source>
</evidence>
<reference evidence="2 3" key="1">
    <citation type="submission" date="2019-04" db="EMBL/GenBank/DDBJ databases">
        <authorList>
            <person name="Jiang L."/>
        </authorList>
    </citation>
    <scope>NUCLEOTIDE SEQUENCE [LARGE SCALE GENOMIC DNA]</scope>
    <source>
        <strain evidence="2 3">YIM 131853</strain>
    </source>
</reference>
<dbReference type="AlphaFoldDB" id="A0A4S4FEW6"/>
<dbReference type="InterPro" id="IPR029044">
    <property type="entry name" value="Nucleotide-diphossugar_trans"/>
</dbReference>
<dbReference type="Proteomes" id="UP000309133">
    <property type="component" value="Unassembled WGS sequence"/>
</dbReference>
<dbReference type="PANTHER" id="PTHR43777:SF1">
    <property type="entry name" value="MOLYBDENUM COFACTOR CYTIDYLYLTRANSFERASE"/>
    <property type="match status" value="1"/>
</dbReference>
<dbReference type="Gene3D" id="3.90.550.10">
    <property type="entry name" value="Spore Coat Polysaccharide Biosynthesis Protein SpsA, Chain A"/>
    <property type="match status" value="1"/>
</dbReference>